<dbReference type="InterPro" id="IPR003694">
    <property type="entry name" value="NAD_synthase"/>
</dbReference>
<dbReference type="UniPathway" id="UPA00253">
    <property type="reaction ID" value="UER00333"/>
</dbReference>
<dbReference type="NCBIfam" id="TIGR00552">
    <property type="entry name" value="nadE"/>
    <property type="match status" value="1"/>
</dbReference>
<evidence type="ECO:0000256" key="4">
    <source>
        <dbReference type="ARBA" id="ARBA00022741"/>
    </source>
</evidence>
<comment type="function">
    <text evidence="8">Catalyzes the ATP-dependent amidation of deamido-NAD to form NAD. Uses ammonia as a nitrogen source.</text>
</comment>
<evidence type="ECO:0000313" key="13">
    <source>
        <dbReference type="Proteomes" id="UP000093352"/>
    </source>
</evidence>
<reference evidence="12 13" key="1">
    <citation type="journal article" date="2016" name="Genome Announc.">
        <title>Draft Genome Sequence of Criibacterium bergeronii gen. nov., sp. nov., Strain CCRI-22567T, Isolated from a Vaginal Sample from a Woman with Bacterial Vaginosis.</title>
        <authorList>
            <person name="Maheux A.F."/>
            <person name="Berube E."/>
            <person name="Boudreau D.K."/>
            <person name="Raymond F."/>
            <person name="Corbeil J."/>
            <person name="Roy P.H."/>
            <person name="Boissinot M."/>
            <person name="Omar R.F."/>
        </authorList>
    </citation>
    <scope>NUCLEOTIDE SEQUENCE [LARGE SCALE GENOMIC DNA]</scope>
    <source>
        <strain evidence="12 13">CCRI-22567</strain>
    </source>
</reference>
<dbReference type="PANTHER" id="PTHR23090">
    <property type="entry name" value="NH 3 /GLUTAMINE-DEPENDENT NAD + SYNTHETASE"/>
    <property type="match status" value="1"/>
</dbReference>
<dbReference type="GO" id="GO:0009435">
    <property type="term" value="P:NAD+ biosynthetic process"/>
    <property type="evidence" value="ECO:0007669"/>
    <property type="project" value="UniProtKB-UniRule"/>
</dbReference>
<dbReference type="InterPro" id="IPR022926">
    <property type="entry name" value="NH(3)-dep_NAD(+)_synth"/>
</dbReference>
<dbReference type="STRING" id="1871336.BBG48_10525"/>
<feature type="binding site" description="in other chain" evidence="8">
    <location>
        <position position="153"/>
    </location>
    <ligand>
        <name>deamido-NAD(+)</name>
        <dbReference type="ChEBI" id="CHEBI:58437"/>
        <note>ligand shared between two neighboring subunits</note>
    </ligand>
</feature>
<evidence type="ECO:0000256" key="5">
    <source>
        <dbReference type="ARBA" id="ARBA00022840"/>
    </source>
</evidence>
<dbReference type="CDD" id="cd00553">
    <property type="entry name" value="NAD_synthase"/>
    <property type="match status" value="1"/>
</dbReference>
<feature type="binding site" description="in other chain" evidence="8">
    <location>
        <begin position="237"/>
        <end position="238"/>
    </location>
    <ligand>
        <name>deamido-NAD(+)</name>
        <dbReference type="ChEBI" id="CHEBI:58437"/>
        <note>ligand shared between two neighboring subunits</note>
    </ligand>
</feature>
<dbReference type="GO" id="GO:0008795">
    <property type="term" value="F:NAD+ synthase activity"/>
    <property type="evidence" value="ECO:0007669"/>
    <property type="project" value="UniProtKB-UniRule"/>
</dbReference>
<feature type="binding site" evidence="8">
    <location>
        <begin position="29"/>
        <end position="36"/>
    </location>
    <ligand>
        <name>ATP</name>
        <dbReference type="ChEBI" id="CHEBI:30616"/>
    </ligand>
</feature>
<evidence type="ECO:0000256" key="7">
    <source>
        <dbReference type="ARBA" id="ARBA00023027"/>
    </source>
</evidence>
<keyword evidence="5 8" id="KW-0067">ATP-binding</keyword>
<accession>A0A371ILH5</accession>
<dbReference type="InterPro" id="IPR022310">
    <property type="entry name" value="NAD/GMP_synthase"/>
</dbReference>
<feature type="binding site" evidence="8">
    <location>
        <position position="191"/>
    </location>
    <ligand>
        <name>ATP</name>
        <dbReference type="ChEBI" id="CHEBI:30616"/>
    </ligand>
</feature>
<dbReference type="Proteomes" id="UP000093352">
    <property type="component" value="Unassembled WGS sequence"/>
</dbReference>
<dbReference type="EC" id="6.3.1.5" evidence="8 10"/>
<dbReference type="AlphaFoldDB" id="A0A371ILH5"/>
<keyword evidence="7 8" id="KW-0520">NAD</keyword>
<dbReference type="GO" id="GO:0004359">
    <property type="term" value="F:glutaminase activity"/>
    <property type="evidence" value="ECO:0007669"/>
    <property type="project" value="InterPro"/>
</dbReference>
<feature type="binding site" evidence="8">
    <location>
        <position position="35"/>
    </location>
    <ligand>
        <name>Mg(2+)</name>
        <dbReference type="ChEBI" id="CHEBI:18420"/>
    </ligand>
</feature>
<proteinExistence type="inferred from homology"/>
<comment type="catalytic activity">
    <reaction evidence="8 10">
        <text>deamido-NAD(+) + NH4(+) + ATP = AMP + diphosphate + NAD(+) + H(+)</text>
        <dbReference type="Rhea" id="RHEA:21188"/>
        <dbReference type="ChEBI" id="CHEBI:15378"/>
        <dbReference type="ChEBI" id="CHEBI:28938"/>
        <dbReference type="ChEBI" id="CHEBI:30616"/>
        <dbReference type="ChEBI" id="CHEBI:33019"/>
        <dbReference type="ChEBI" id="CHEBI:57540"/>
        <dbReference type="ChEBI" id="CHEBI:58437"/>
        <dbReference type="ChEBI" id="CHEBI:456215"/>
        <dbReference type="EC" id="6.3.1.5"/>
    </reaction>
</comment>
<sequence>MDYNKLIDDIVIWLKEQVKKSGSKGLLVGVSGGIDSAVVACLIHKAAEDNSLGVIIPIKSSKNSVEDAKKLIEKEKIKSITLDLTDAHEIILDKTINALKEEKILKEEYKTITDANLRARMRMSALYAVANNLGYMVVGTDNVEETYTGYFTKYGDGGVDILPLKQIHKSEIYEMAKILNVPESIINKAPSADLWENQTDENEMGVSYPTIEKYLSGNDVDEKSKQIIERLHKNSEHKRNQIPFFERN</sequence>
<evidence type="ECO:0000313" key="12">
    <source>
        <dbReference type="EMBL" id="RDY21337.1"/>
    </source>
</evidence>
<evidence type="ECO:0000259" key="11">
    <source>
        <dbReference type="Pfam" id="PF02540"/>
    </source>
</evidence>
<feature type="binding site" evidence="8">
    <location>
        <position position="140"/>
    </location>
    <ligand>
        <name>ATP</name>
        <dbReference type="ChEBI" id="CHEBI:30616"/>
    </ligand>
</feature>
<feature type="binding site" evidence="8">
    <location>
        <position position="145"/>
    </location>
    <ligand>
        <name>Mg(2+)</name>
        <dbReference type="ChEBI" id="CHEBI:18420"/>
    </ligand>
</feature>
<evidence type="ECO:0000256" key="10">
    <source>
        <dbReference type="RuleBase" id="RU003812"/>
    </source>
</evidence>
<dbReference type="Gene3D" id="3.40.50.620">
    <property type="entry name" value="HUPs"/>
    <property type="match status" value="1"/>
</dbReference>
<organism evidence="12 13">
    <name type="scientific">Criibacterium bergeronii</name>
    <dbReference type="NCBI Taxonomy" id="1871336"/>
    <lineage>
        <taxon>Bacteria</taxon>
        <taxon>Bacillati</taxon>
        <taxon>Bacillota</taxon>
        <taxon>Clostridia</taxon>
        <taxon>Peptostreptococcales</taxon>
        <taxon>Filifactoraceae</taxon>
        <taxon>Criibacterium</taxon>
    </lineage>
</organism>
<evidence type="ECO:0000256" key="9">
    <source>
        <dbReference type="RuleBase" id="RU003811"/>
    </source>
</evidence>
<comment type="pathway">
    <text evidence="8">Cofactor biosynthesis; NAD(+) biosynthesis; NAD(+) from deamido-NAD(+) (ammonia route): step 1/1.</text>
</comment>
<keyword evidence="13" id="KW-1185">Reference proteome</keyword>
<feature type="binding site" evidence="8">
    <location>
        <position position="160"/>
    </location>
    <ligand>
        <name>deamido-NAD(+)</name>
        <dbReference type="ChEBI" id="CHEBI:58437"/>
        <note>ligand shared between two neighboring subunits</note>
    </ligand>
</feature>
<comment type="similarity">
    <text evidence="1 8 9">Belongs to the NAD synthetase family.</text>
</comment>
<dbReference type="SUPFAM" id="SSF52402">
    <property type="entry name" value="Adenine nucleotide alpha hydrolases-like"/>
    <property type="match status" value="1"/>
</dbReference>
<feature type="binding site" description="in other chain" evidence="8">
    <location>
        <position position="120"/>
    </location>
    <ligand>
        <name>deamido-NAD(+)</name>
        <dbReference type="ChEBI" id="CHEBI:58437"/>
        <note>ligand shared between two neighboring subunits</note>
    </ligand>
</feature>
<dbReference type="GO" id="GO:0005737">
    <property type="term" value="C:cytoplasm"/>
    <property type="evidence" value="ECO:0007669"/>
    <property type="project" value="InterPro"/>
</dbReference>
<keyword evidence="6 8" id="KW-0460">Magnesium</keyword>
<evidence type="ECO:0000256" key="2">
    <source>
        <dbReference type="ARBA" id="ARBA00022598"/>
    </source>
</evidence>
<dbReference type="Pfam" id="PF02540">
    <property type="entry name" value="NAD_synthase"/>
    <property type="match status" value="1"/>
</dbReference>
<feature type="domain" description="NAD/GMP synthase" evidence="11">
    <location>
        <begin position="7"/>
        <end position="241"/>
    </location>
</feature>
<feature type="binding site" evidence="8">
    <location>
        <position position="169"/>
    </location>
    <ligand>
        <name>ATP</name>
        <dbReference type="ChEBI" id="CHEBI:30616"/>
    </ligand>
</feature>
<comment type="subunit">
    <text evidence="8">Homodimer.</text>
</comment>
<evidence type="ECO:0000256" key="1">
    <source>
        <dbReference type="ARBA" id="ARBA00005859"/>
    </source>
</evidence>
<keyword evidence="3 8" id="KW-0479">Metal-binding</keyword>
<name>A0A371ILH5_9FIRM</name>
<dbReference type="EMBL" id="MBEW02000008">
    <property type="protein sequence ID" value="RDY21337.1"/>
    <property type="molecule type" value="Genomic_DNA"/>
</dbReference>
<gene>
    <name evidence="8 12" type="primary">nadE</name>
    <name evidence="12" type="ORF">BBG48_005255</name>
</gene>
<comment type="caution">
    <text evidence="12">The sequence shown here is derived from an EMBL/GenBank/DDBJ whole genome shotgun (WGS) entry which is preliminary data.</text>
</comment>
<dbReference type="RefSeq" id="WP_068913430.1">
    <property type="nucleotide sequence ID" value="NZ_MBEW02000008.1"/>
</dbReference>
<evidence type="ECO:0000256" key="6">
    <source>
        <dbReference type="ARBA" id="ARBA00022842"/>
    </source>
</evidence>
<keyword evidence="4 8" id="KW-0547">Nucleotide-binding</keyword>
<dbReference type="PANTHER" id="PTHR23090:SF7">
    <property type="entry name" value="NH(3)-DEPENDENT NAD(+) SYNTHETASE"/>
    <property type="match status" value="1"/>
</dbReference>
<keyword evidence="2 8" id="KW-0436">Ligase</keyword>
<evidence type="ECO:0000256" key="3">
    <source>
        <dbReference type="ARBA" id="ARBA00022723"/>
    </source>
</evidence>
<dbReference type="HAMAP" id="MF_00193">
    <property type="entry name" value="NadE_ammonia_dep"/>
    <property type="match status" value="1"/>
</dbReference>
<evidence type="ECO:0000256" key="8">
    <source>
        <dbReference type="HAMAP-Rule" id="MF_00193"/>
    </source>
</evidence>
<dbReference type="GO" id="GO:0046872">
    <property type="term" value="F:metal ion binding"/>
    <property type="evidence" value="ECO:0007669"/>
    <property type="project" value="UniProtKB-KW"/>
</dbReference>
<dbReference type="InterPro" id="IPR014729">
    <property type="entry name" value="Rossmann-like_a/b/a_fold"/>
</dbReference>
<dbReference type="GO" id="GO:0003952">
    <property type="term" value="F:NAD+ synthase (glutamine-hydrolyzing) activity"/>
    <property type="evidence" value="ECO:0007669"/>
    <property type="project" value="InterPro"/>
</dbReference>
<protein>
    <recommendedName>
        <fullName evidence="8 10">NH(3)-dependent NAD(+) synthetase</fullName>
        <ecNumber evidence="8 10">6.3.1.5</ecNumber>
    </recommendedName>
</protein>
<dbReference type="GO" id="GO:0005524">
    <property type="term" value="F:ATP binding"/>
    <property type="evidence" value="ECO:0007669"/>
    <property type="project" value="UniProtKB-UniRule"/>
</dbReference>